<dbReference type="PANTHER" id="PTHR33112">
    <property type="entry name" value="DOMAIN PROTEIN, PUTATIVE-RELATED"/>
    <property type="match status" value="1"/>
</dbReference>
<organism evidence="2 3">
    <name type="scientific">Rhizodiscina lignyota</name>
    <dbReference type="NCBI Taxonomy" id="1504668"/>
    <lineage>
        <taxon>Eukaryota</taxon>
        <taxon>Fungi</taxon>
        <taxon>Dikarya</taxon>
        <taxon>Ascomycota</taxon>
        <taxon>Pezizomycotina</taxon>
        <taxon>Dothideomycetes</taxon>
        <taxon>Pleosporomycetidae</taxon>
        <taxon>Aulographales</taxon>
        <taxon>Rhizodiscinaceae</taxon>
        <taxon>Rhizodiscina</taxon>
    </lineage>
</organism>
<proteinExistence type="predicted"/>
<dbReference type="EMBL" id="ML978122">
    <property type="protein sequence ID" value="KAF2103528.1"/>
    <property type="molecule type" value="Genomic_DNA"/>
</dbReference>
<protein>
    <submittedName>
        <fullName evidence="2">HET-domain-containing protein</fullName>
    </submittedName>
</protein>
<feature type="domain" description="Heterokaryon incompatibility" evidence="1">
    <location>
        <begin position="51"/>
        <end position="199"/>
    </location>
</feature>
<dbReference type="InterPro" id="IPR010730">
    <property type="entry name" value="HET"/>
</dbReference>
<feature type="non-terminal residue" evidence="2">
    <location>
        <position position="1"/>
    </location>
</feature>
<keyword evidence="3" id="KW-1185">Reference proteome</keyword>
<feature type="non-terminal residue" evidence="2">
    <location>
        <position position="358"/>
    </location>
</feature>
<dbReference type="Proteomes" id="UP000799772">
    <property type="component" value="Unassembled WGS sequence"/>
</dbReference>
<evidence type="ECO:0000259" key="1">
    <source>
        <dbReference type="Pfam" id="PF06985"/>
    </source>
</evidence>
<dbReference type="Pfam" id="PF06985">
    <property type="entry name" value="HET"/>
    <property type="match status" value="1"/>
</dbReference>
<accession>A0A9P4MA50</accession>
<reference evidence="2" key="1">
    <citation type="journal article" date="2020" name="Stud. Mycol.">
        <title>101 Dothideomycetes genomes: a test case for predicting lifestyles and emergence of pathogens.</title>
        <authorList>
            <person name="Haridas S."/>
            <person name="Albert R."/>
            <person name="Binder M."/>
            <person name="Bloem J."/>
            <person name="Labutti K."/>
            <person name="Salamov A."/>
            <person name="Andreopoulos B."/>
            <person name="Baker S."/>
            <person name="Barry K."/>
            <person name="Bills G."/>
            <person name="Bluhm B."/>
            <person name="Cannon C."/>
            <person name="Castanera R."/>
            <person name="Culley D."/>
            <person name="Daum C."/>
            <person name="Ezra D."/>
            <person name="Gonzalez J."/>
            <person name="Henrissat B."/>
            <person name="Kuo A."/>
            <person name="Liang C."/>
            <person name="Lipzen A."/>
            <person name="Lutzoni F."/>
            <person name="Magnuson J."/>
            <person name="Mondo S."/>
            <person name="Nolan M."/>
            <person name="Ohm R."/>
            <person name="Pangilinan J."/>
            <person name="Park H.-J."/>
            <person name="Ramirez L."/>
            <person name="Alfaro M."/>
            <person name="Sun H."/>
            <person name="Tritt A."/>
            <person name="Yoshinaga Y."/>
            <person name="Zwiers L.-H."/>
            <person name="Turgeon B."/>
            <person name="Goodwin S."/>
            <person name="Spatafora J."/>
            <person name="Crous P."/>
            <person name="Grigoriev I."/>
        </authorList>
    </citation>
    <scope>NUCLEOTIDE SEQUENCE</scope>
    <source>
        <strain evidence="2">CBS 133067</strain>
    </source>
</reference>
<comment type="caution">
    <text evidence="2">The sequence shown here is derived from an EMBL/GenBank/DDBJ whole genome shotgun (WGS) entry which is preliminary data.</text>
</comment>
<evidence type="ECO:0000313" key="3">
    <source>
        <dbReference type="Proteomes" id="UP000799772"/>
    </source>
</evidence>
<gene>
    <name evidence="2" type="ORF">NA57DRAFT_23225</name>
</gene>
<name>A0A9P4MA50_9PEZI</name>
<dbReference type="OrthoDB" id="2958217at2759"/>
<evidence type="ECO:0000313" key="2">
    <source>
        <dbReference type="EMBL" id="KAF2103528.1"/>
    </source>
</evidence>
<sequence>VSKWYEECTRNHLECNNLIAMDWQPTRLLDVQHSETSVRLWLRDDGVASSYMTLSHCWGGTLPLKLINSRIAEFRTGIEIQQLPRTFIEAVHVVRKLGARFLWIDALCIVQDSEDDWRQESQRMGKIYANSLLNIAATASRDGSGGLFRTRDPHVVEPCEFTRRWNDRKSEVTALCEKDLWIRDVEDAPLNRRSWVIQERFLAPRIIHFGETQLFWECKHYEACETFPDGLPVPGRQFDPFKADLEIHNPVFDGRGSSESKEIYRRLETWRGILKRYTTCGLSYERDKLVAISGVARNLTSDADNDMYVAGLWRDDIVSDLLWSTVGHDEKDRSGYHMAQSYRAPSWSWASIDASISY</sequence>
<dbReference type="PANTHER" id="PTHR33112:SF10">
    <property type="entry name" value="TOL"/>
    <property type="match status" value="1"/>
</dbReference>
<dbReference type="AlphaFoldDB" id="A0A9P4MA50"/>